<accession>X0V703</accession>
<gene>
    <name evidence="1" type="ORF">S01H1_32227</name>
</gene>
<protein>
    <submittedName>
        <fullName evidence="1">Uncharacterized protein</fullName>
    </submittedName>
</protein>
<evidence type="ECO:0000313" key="1">
    <source>
        <dbReference type="EMBL" id="GAF96420.1"/>
    </source>
</evidence>
<organism evidence="1">
    <name type="scientific">marine sediment metagenome</name>
    <dbReference type="NCBI Taxonomy" id="412755"/>
    <lineage>
        <taxon>unclassified sequences</taxon>
        <taxon>metagenomes</taxon>
        <taxon>ecological metagenomes</taxon>
    </lineage>
</organism>
<dbReference type="EMBL" id="BARS01019942">
    <property type="protein sequence ID" value="GAF96420.1"/>
    <property type="molecule type" value="Genomic_DNA"/>
</dbReference>
<dbReference type="AlphaFoldDB" id="X0V703"/>
<name>X0V703_9ZZZZ</name>
<sequence>MMGHQISVENDIREYWIGPRDPGYTPRDAWFPRQYLYGQTYKIDGEPATREQVDGVVNSEYAREGMMKWSNSRLTNWERMERLCLTVHDLLGPFDGRDPETDGPIDLETSGARIRKAQAVLAEVE</sequence>
<reference evidence="1" key="1">
    <citation type="journal article" date="2014" name="Front. Microbiol.">
        <title>High frequency of phylogenetically diverse reductive dehalogenase-homologous genes in deep subseafloor sedimentary metagenomes.</title>
        <authorList>
            <person name="Kawai M."/>
            <person name="Futagami T."/>
            <person name="Toyoda A."/>
            <person name="Takaki Y."/>
            <person name="Nishi S."/>
            <person name="Hori S."/>
            <person name="Arai W."/>
            <person name="Tsubouchi T."/>
            <person name="Morono Y."/>
            <person name="Uchiyama I."/>
            <person name="Ito T."/>
            <person name="Fujiyama A."/>
            <person name="Inagaki F."/>
            <person name="Takami H."/>
        </authorList>
    </citation>
    <scope>NUCLEOTIDE SEQUENCE</scope>
    <source>
        <strain evidence="1">Expedition CK06-06</strain>
    </source>
</reference>
<proteinExistence type="predicted"/>
<comment type="caution">
    <text evidence="1">The sequence shown here is derived from an EMBL/GenBank/DDBJ whole genome shotgun (WGS) entry which is preliminary data.</text>
</comment>